<dbReference type="InParanoid" id="G3H553"/>
<dbReference type="EMBL" id="JH000153">
    <property type="protein sequence ID" value="EGW04026.1"/>
    <property type="molecule type" value="Genomic_DNA"/>
</dbReference>
<proteinExistence type="predicted"/>
<dbReference type="AlphaFoldDB" id="G3H553"/>
<protein>
    <submittedName>
        <fullName evidence="1">Uncharacterized protein</fullName>
    </submittedName>
</protein>
<reference evidence="2" key="1">
    <citation type="journal article" date="2011" name="Nat. Biotechnol.">
        <title>The genomic sequence of the Chinese hamster ovary (CHO)-K1 cell line.</title>
        <authorList>
            <person name="Xu X."/>
            <person name="Nagarajan H."/>
            <person name="Lewis N.E."/>
            <person name="Pan S."/>
            <person name="Cai Z."/>
            <person name="Liu X."/>
            <person name="Chen W."/>
            <person name="Xie M."/>
            <person name="Wang W."/>
            <person name="Hammond S."/>
            <person name="Andersen M.R."/>
            <person name="Neff N."/>
            <person name="Passarelli B."/>
            <person name="Koh W."/>
            <person name="Fan H.C."/>
            <person name="Wang J."/>
            <person name="Gui Y."/>
            <person name="Lee K.H."/>
            <person name="Betenbaugh M.J."/>
            <person name="Quake S.R."/>
            <person name="Famili I."/>
            <person name="Palsson B.O."/>
            <person name="Wang J."/>
        </authorList>
    </citation>
    <scope>NUCLEOTIDE SEQUENCE [LARGE SCALE GENOMIC DNA]</scope>
    <source>
        <strain evidence="2">CHO K1 cell line</strain>
    </source>
</reference>
<evidence type="ECO:0000313" key="2">
    <source>
        <dbReference type="Proteomes" id="UP000001075"/>
    </source>
</evidence>
<evidence type="ECO:0000313" key="1">
    <source>
        <dbReference type="EMBL" id="EGW04026.1"/>
    </source>
</evidence>
<sequence length="77" mass="8947">MRPHWPQLLNHLSTETQVKHKTHRYLNRGHGCLLQQQLSRQPWWSMEEDDDGTVPQELCPYGGPVSQDKTGEQILGQ</sequence>
<gene>
    <name evidence="1" type="ORF">I79_005424</name>
</gene>
<organism evidence="1 2">
    <name type="scientific">Cricetulus griseus</name>
    <name type="common">Chinese hamster</name>
    <name type="synonym">Cricetulus barabensis griseus</name>
    <dbReference type="NCBI Taxonomy" id="10029"/>
    <lineage>
        <taxon>Eukaryota</taxon>
        <taxon>Metazoa</taxon>
        <taxon>Chordata</taxon>
        <taxon>Craniata</taxon>
        <taxon>Vertebrata</taxon>
        <taxon>Euteleostomi</taxon>
        <taxon>Mammalia</taxon>
        <taxon>Eutheria</taxon>
        <taxon>Euarchontoglires</taxon>
        <taxon>Glires</taxon>
        <taxon>Rodentia</taxon>
        <taxon>Myomorpha</taxon>
        <taxon>Muroidea</taxon>
        <taxon>Cricetidae</taxon>
        <taxon>Cricetinae</taxon>
        <taxon>Cricetulus</taxon>
    </lineage>
</organism>
<name>G3H553_CRIGR</name>
<accession>G3H553</accession>
<dbReference type="Proteomes" id="UP000001075">
    <property type="component" value="Unassembled WGS sequence"/>
</dbReference>